<keyword evidence="1" id="KW-1015">Disulfide bond</keyword>
<dbReference type="PANTHER" id="PTHR11480">
    <property type="entry name" value="SAPOSIN-RELATED"/>
    <property type="match status" value="1"/>
</dbReference>
<evidence type="ECO:0000256" key="1">
    <source>
        <dbReference type="ARBA" id="ARBA00023157"/>
    </source>
</evidence>
<dbReference type="GeneID" id="101847973"/>
<dbReference type="Pfam" id="PF03489">
    <property type="entry name" value="SapB_2"/>
    <property type="match status" value="1"/>
</dbReference>
<dbReference type="InterPro" id="IPR011001">
    <property type="entry name" value="Saposin-like"/>
</dbReference>
<dbReference type="SMART" id="SM00741">
    <property type="entry name" value="SapB"/>
    <property type="match status" value="3"/>
</dbReference>
<dbReference type="RefSeq" id="XP_012940642.1">
    <property type="nucleotide sequence ID" value="XM_013085188.1"/>
</dbReference>
<evidence type="ECO:0000259" key="3">
    <source>
        <dbReference type="PROSITE" id="PS50015"/>
    </source>
</evidence>
<feature type="domain" description="Saposin B-type" evidence="3">
    <location>
        <begin position="36"/>
        <end position="118"/>
    </location>
</feature>
<accession>A0ABM1A4F3</accession>
<dbReference type="PANTHER" id="PTHR11480:SF3">
    <property type="entry name" value="BCDNA.GH08312"/>
    <property type="match status" value="1"/>
</dbReference>
<organism evidence="4 5">
    <name type="scientific">Aplysia californica</name>
    <name type="common">California sea hare</name>
    <dbReference type="NCBI Taxonomy" id="6500"/>
    <lineage>
        <taxon>Eukaryota</taxon>
        <taxon>Metazoa</taxon>
        <taxon>Spiralia</taxon>
        <taxon>Lophotrochozoa</taxon>
        <taxon>Mollusca</taxon>
        <taxon>Gastropoda</taxon>
        <taxon>Heterobranchia</taxon>
        <taxon>Euthyneura</taxon>
        <taxon>Tectipleura</taxon>
        <taxon>Aplysiida</taxon>
        <taxon>Aplysioidea</taxon>
        <taxon>Aplysiidae</taxon>
        <taxon>Aplysia</taxon>
    </lineage>
</organism>
<dbReference type="PROSITE" id="PS50015">
    <property type="entry name" value="SAP_B"/>
    <property type="match status" value="3"/>
</dbReference>
<evidence type="ECO:0000313" key="4">
    <source>
        <dbReference type="Proteomes" id="UP000694888"/>
    </source>
</evidence>
<dbReference type="Proteomes" id="UP000694888">
    <property type="component" value="Unplaced"/>
</dbReference>
<dbReference type="PRINTS" id="PR01797">
    <property type="entry name" value="SAPOSIN"/>
</dbReference>
<keyword evidence="2" id="KW-0325">Glycoprotein</keyword>
<dbReference type="InterPro" id="IPR051428">
    <property type="entry name" value="Sphingo_Act-Surfact_Prot"/>
</dbReference>
<feature type="domain" description="Saposin B-type" evidence="3">
    <location>
        <begin position="274"/>
        <end position="355"/>
    </location>
</feature>
<evidence type="ECO:0000256" key="2">
    <source>
        <dbReference type="ARBA" id="ARBA00023180"/>
    </source>
</evidence>
<name>A0ABM1A4F3_APLCA</name>
<gene>
    <name evidence="5" type="primary">LOC101847973</name>
</gene>
<dbReference type="Pfam" id="PF05184">
    <property type="entry name" value="SapB_1"/>
    <property type="match status" value="1"/>
</dbReference>
<proteinExistence type="predicted"/>
<dbReference type="InterPro" id="IPR008373">
    <property type="entry name" value="Saposin"/>
</dbReference>
<reference evidence="5" key="1">
    <citation type="submission" date="2025-08" db="UniProtKB">
        <authorList>
            <consortium name="RefSeq"/>
        </authorList>
    </citation>
    <scope>IDENTIFICATION</scope>
</reference>
<dbReference type="InterPro" id="IPR008138">
    <property type="entry name" value="SapB_2"/>
</dbReference>
<sequence length="380" mass="42507">MFCEFLKFCESDADKTKAMHLHGMKFLLRQYLDGPSDASCKTCKAIMGQVKNLLAQKNFQESTQEVVASEVCERGPKLTQEKCKQLITKYGHLMFEIVIAELDEEFICETVQMCPETGKGRKPSPFVTKAEEVLESLRTQWNDVKFQIPKKKANLRNLECSSCEFFVSEFIRMLHDPQTQNKVLSTVERVCNFVPDPLGTQCRNFIHRNGRIFMKMITQLVTPKLVCEAIGLCDISKQAEAVHQLEAIINEAKLKAFPLMSVQKTGAVSVSQAETPWCRVCKDLMSIPASAVGSQELQQSSIFFLHQICAIFPDTVTTRCGRISTIVVDAVLGGATIVLQPASICGLIGVCDADLVPVHYNVTYPDPPKRNTVLRFSPEN</sequence>
<dbReference type="InterPro" id="IPR008139">
    <property type="entry name" value="SaposinB_dom"/>
</dbReference>
<dbReference type="InterPro" id="IPR007856">
    <property type="entry name" value="SapB_1"/>
</dbReference>
<keyword evidence="4" id="KW-1185">Reference proteome</keyword>
<evidence type="ECO:0000313" key="5">
    <source>
        <dbReference type="RefSeq" id="XP_012940642.1"/>
    </source>
</evidence>
<dbReference type="Gene3D" id="1.10.225.10">
    <property type="entry name" value="Saposin-like"/>
    <property type="match status" value="3"/>
</dbReference>
<protein>
    <submittedName>
        <fullName evidence="5">Prosaposin</fullName>
    </submittedName>
</protein>
<feature type="domain" description="Saposin B-type" evidence="3">
    <location>
        <begin position="156"/>
        <end position="237"/>
    </location>
</feature>
<dbReference type="SUPFAM" id="SSF47862">
    <property type="entry name" value="Saposin"/>
    <property type="match status" value="3"/>
</dbReference>